<gene>
    <name evidence="2" type="ORF">CAY53_09525</name>
</gene>
<proteinExistence type="predicted"/>
<protein>
    <submittedName>
        <fullName evidence="2">Uncharacterized protein</fullName>
    </submittedName>
</protein>
<dbReference type="EMBL" id="CP021255">
    <property type="protein sequence ID" value="AVD71679.1"/>
    <property type="molecule type" value="Genomic_DNA"/>
</dbReference>
<keyword evidence="3" id="KW-1185">Reference proteome</keyword>
<sequence>MKLWSRLGFTVAAVLLVFAAAALAAAETPVFSSEQEYSGEIPFENSKNVTLKMTLSADLKRVTKIAISGKEIELTPAHFDRQRKAPGRESIFKYSERSEMQTNFAITTVNGYNVIATDASGRSKIENLQFKGGIETTEPIDVAGNKIVLDERPFICNLSVTKAEIHGQVKLELNGCGTKSVYAVLKNTTTPQD</sequence>
<dbReference type="AlphaFoldDB" id="A0A2L1GPT0"/>
<feature type="chain" id="PRO_5014662721" evidence="1">
    <location>
        <begin position="25"/>
        <end position="193"/>
    </location>
</feature>
<evidence type="ECO:0000313" key="2">
    <source>
        <dbReference type="EMBL" id="AVD71679.1"/>
    </source>
</evidence>
<dbReference type="OrthoDB" id="9943796at2"/>
<feature type="signal peptide" evidence="1">
    <location>
        <begin position="1"/>
        <end position="24"/>
    </location>
</feature>
<evidence type="ECO:0000256" key="1">
    <source>
        <dbReference type="SAM" id="SignalP"/>
    </source>
</evidence>
<name>A0A2L1GPT0_9BACT</name>
<evidence type="ECO:0000313" key="3">
    <source>
        <dbReference type="Proteomes" id="UP000239867"/>
    </source>
</evidence>
<dbReference type="RefSeq" id="WP_104936919.1">
    <property type="nucleotide sequence ID" value="NZ_CP021255.1"/>
</dbReference>
<reference evidence="2 3" key="1">
    <citation type="journal article" date="2018" name="MBio">
        <title>Insights into the evolution of host association through the isolation and characterization of a novel human periodontal pathobiont, Desulfobulbus oralis.</title>
        <authorList>
            <person name="Cross K.L."/>
            <person name="Chirania P."/>
            <person name="Xiong W."/>
            <person name="Beall C.J."/>
            <person name="Elkins J.G."/>
            <person name="Giannone R.J."/>
            <person name="Griffen A.L."/>
            <person name="Guss A.M."/>
            <person name="Hettich R.L."/>
            <person name="Joshi S.S."/>
            <person name="Mokrzan E.M."/>
            <person name="Martin R.K."/>
            <person name="Zhulin I.B."/>
            <person name="Leys E.J."/>
            <person name="Podar M."/>
        </authorList>
    </citation>
    <scope>NUCLEOTIDE SEQUENCE [LARGE SCALE GENOMIC DNA]</scope>
    <source>
        <strain evidence="2 3">ORNL</strain>
    </source>
</reference>
<organism evidence="2 3">
    <name type="scientific">Desulfobulbus oralis</name>
    <dbReference type="NCBI Taxonomy" id="1986146"/>
    <lineage>
        <taxon>Bacteria</taxon>
        <taxon>Pseudomonadati</taxon>
        <taxon>Thermodesulfobacteriota</taxon>
        <taxon>Desulfobulbia</taxon>
        <taxon>Desulfobulbales</taxon>
        <taxon>Desulfobulbaceae</taxon>
        <taxon>Desulfobulbus</taxon>
    </lineage>
</organism>
<keyword evidence="1" id="KW-0732">Signal</keyword>
<dbReference type="Proteomes" id="UP000239867">
    <property type="component" value="Chromosome"/>
</dbReference>
<accession>A0A2L1GPT0</accession>
<dbReference type="KEGG" id="deo:CAY53_09525"/>